<dbReference type="PANTHER" id="PTHR33603">
    <property type="entry name" value="METHYLTRANSFERASE"/>
    <property type="match status" value="1"/>
</dbReference>
<reference evidence="6 7" key="1">
    <citation type="submission" date="2018-08" db="EMBL/GenBank/DDBJ databases">
        <title>A genome reference for cultivated species of the human gut microbiota.</title>
        <authorList>
            <person name="Zou Y."/>
            <person name="Xue W."/>
            <person name="Luo G."/>
        </authorList>
    </citation>
    <scope>NUCLEOTIDE SEQUENCE [LARGE SCALE GENOMIC DNA]</scope>
    <source>
        <strain evidence="6 7">AF42-9</strain>
    </source>
</reference>
<keyword evidence="2 5" id="KW-0808">Transferase</keyword>
<dbReference type="GeneID" id="78338288"/>
<evidence type="ECO:0000256" key="2">
    <source>
        <dbReference type="ARBA" id="ARBA00022679"/>
    </source>
</evidence>
<evidence type="ECO:0000313" key="6">
    <source>
        <dbReference type="EMBL" id="RHK46816.1"/>
    </source>
</evidence>
<evidence type="ECO:0000256" key="3">
    <source>
        <dbReference type="ARBA" id="ARBA00022691"/>
    </source>
</evidence>
<dbReference type="RefSeq" id="WP_007903212.1">
    <property type="nucleotide sequence ID" value="NZ_BRDO01000001.1"/>
</dbReference>
<keyword evidence="7" id="KW-1185">Reference proteome</keyword>
<comment type="similarity">
    <text evidence="4 5">Belongs to the RNA methyltransferase RlmH family.</text>
</comment>
<comment type="caution">
    <text evidence="6">The sequence shown here is derived from an EMBL/GenBank/DDBJ whole genome shotgun (WGS) entry which is preliminary data.</text>
</comment>
<dbReference type="Proteomes" id="UP000286598">
    <property type="component" value="Unassembled WGS sequence"/>
</dbReference>
<comment type="subcellular location">
    <subcellularLocation>
        <location evidence="5">Cytoplasm</location>
    </subcellularLocation>
</comment>
<dbReference type="OrthoDB" id="9806643at2"/>
<sequence length="156" mass="18071">MKTELILVGKTNDKLYINGIKDYTERISHYMPFNITTIPALKNTKNLSEDQQKQAEGEQILRLIQPSDTVVLLDEHGTERTSMEIGAWLQKKQQTARRLIFVIGGPYGFSDAVYKRSDEMISLSRMTFSHQMVRLIFTEQLYRACTIIKGESYHHE</sequence>
<keyword evidence="5" id="KW-0698">rRNA processing</keyword>
<dbReference type="EC" id="2.1.1.177" evidence="5"/>
<comment type="function">
    <text evidence="5">Specifically methylates the pseudouridine at position 1915 (m3Psi1915) in 23S rRNA.</text>
</comment>
<dbReference type="AlphaFoldDB" id="A0A415GDM1"/>
<feature type="binding site" evidence="5">
    <location>
        <position position="104"/>
    </location>
    <ligand>
        <name>S-adenosyl-L-methionine</name>
        <dbReference type="ChEBI" id="CHEBI:59789"/>
    </ligand>
</feature>
<keyword evidence="5" id="KW-0963">Cytoplasm</keyword>
<comment type="subunit">
    <text evidence="5">Homodimer.</text>
</comment>
<gene>
    <name evidence="5" type="primary">rlmH</name>
    <name evidence="6" type="ORF">DW060_12795</name>
</gene>
<dbReference type="GO" id="GO:0005737">
    <property type="term" value="C:cytoplasm"/>
    <property type="evidence" value="ECO:0007669"/>
    <property type="project" value="UniProtKB-SubCell"/>
</dbReference>
<dbReference type="EMBL" id="QRNO01000104">
    <property type="protein sequence ID" value="RHK46816.1"/>
    <property type="molecule type" value="Genomic_DNA"/>
</dbReference>
<proteinExistence type="inferred from homology"/>
<dbReference type="PIRSF" id="PIRSF004505">
    <property type="entry name" value="MT_bac"/>
    <property type="match status" value="1"/>
</dbReference>
<evidence type="ECO:0000256" key="1">
    <source>
        <dbReference type="ARBA" id="ARBA00022603"/>
    </source>
</evidence>
<protein>
    <recommendedName>
        <fullName evidence="5">Ribosomal RNA large subunit methyltransferase H</fullName>
        <ecNumber evidence="5">2.1.1.177</ecNumber>
    </recommendedName>
    <alternativeName>
        <fullName evidence="5">23S rRNA (pseudouridine1915-N3)-methyltransferase</fullName>
    </alternativeName>
    <alternativeName>
        <fullName evidence="5">23S rRNA m3Psi1915 methyltransferase</fullName>
    </alternativeName>
    <alternativeName>
        <fullName evidence="5">rRNA (pseudouridine-N3-)-methyltransferase RlmH</fullName>
    </alternativeName>
</protein>
<comment type="catalytic activity">
    <reaction evidence="5">
        <text>pseudouridine(1915) in 23S rRNA + S-adenosyl-L-methionine = N(3)-methylpseudouridine(1915) in 23S rRNA + S-adenosyl-L-homocysteine + H(+)</text>
        <dbReference type="Rhea" id="RHEA:42752"/>
        <dbReference type="Rhea" id="RHEA-COMP:10221"/>
        <dbReference type="Rhea" id="RHEA-COMP:10222"/>
        <dbReference type="ChEBI" id="CHEBI:15378"/>
        <dbReference type="ChEBI" id="CHEBI:57856"/>
        <dbReference type="ChEBI" id="CHEBI:59789"/>
        <dbReference type="ChEBI" id="CHEBI:65314"/>
        <dbReference type="ChEBI" id="CHEBI:74486"/>
        <dbReference type="EC" id="2.1.1.177"/>
    </reaction>
</comment>
<evidence type="ECO:0000256" key="4">
    <source>
        <dbReference type="ARBA" id="ARBA00038303"/>
    </source>
</evidence>
<dbReference type="Gene3D" id="3.40.1280.10">
    <property type="match status" value="1"/>
</dbReference>
<dbReference type="NCBIfam" id="NF000990">
    <property type="entry name" value="PRK00103.2-4"/>
    <property type="match status" value="1"/>
</dbReference>
<accession>A0A415GDM1</accession>
<dbReference type="SUPFAM" id="SSF75217">
    <property type="entry name" value="alpha/beta knot"/>
    <property type="match status" value="1"/>
</dbReference>
<dbReference type="HAMAP" id="MF_00658">
    <property type="entry name" value="23SrRNA_methyltr_H"/>
    <property type="match status" value="1"/>
</dbReference>
<evidence type="ECO:0000313" key="7">
    <source>
        <dbReference type="Proteomes" id="UP000286598"/>
    </source>
</evidence>
<dbReference type="PANTHER" id="PTHR33603:SF1">
    <property type="entry name" value="RIBOSOMAL RNA LARGE SUBUNIT METHYLTRANSFERASE H"/>
    <property type="match status" value="1"/>
</dbReference>
<dbReference type="Pfam" id="PF02590">
    <property type="entry name" value="SPOUT_MTase"/>
    <property type="match status" value="1"/>
</dbReference>
<name>A0A415GDM1_9BACT</name>
<keyword evidence="1 5" id="KW-0489">Methyltransferase</keyword>
<feature type="binding site" evidence="5">
    <location>
        <begin position="123"/>
        <end position="128"/>
    </location>
    <ligand>
        <name>S-adenosyl-L-methionine</name>
        <dbReference type="ChEBI" id="CHEBI:59789"/>
    </ligand>
</feature>
<dbReference type="InterPro" id="IPR029028">
    <property type="entry name" value="Alpha/beta_knot_MTases"/>
</dbReference>
<keyword evidence="3 5" id="KW-0949">S-adenosyl-L-methionine</keyword>
<dbReference type="InterPro" id="IPR029026">
    <property type="entry name" value="tRNA_m1G_MTases_N"/>
</dbReference>
<organism evidence="6 7">
    <name type="scientific">Leyella stercorea</name>
    <dbReference type="NCBI Taxonomy" id="363265"/>
    <lineage>
        <taxon>Bacteria</taxon>
        <taxon>Pseudomonadati</taxon>
        <taxon>Bacteroidota</taxon>
        <taxon>Bacteroidia</taxon>
        <taxon>Bacteroidales</taxon>
        <taxon>Prevotellaceae</taxon>
        <taxon>Leyella</taxon>
    </lineage>
</organism>
<dbReference type="GO" id="GO:0070038">
    <property type="term" value="F:rRNA (pseudouridine-N3-)-methyltransferase activity"/>
    <property type="evidence" value="ECO:0007669"/>
    <property type="project" value="UniProtKB-UniRule"/>
</dbReference>
<dbReference type="InterPro" id="IPR003742">
    <property type="entry name" value="RlmH-like"/>
</dbReference>
<feature type="binding site" evidence="5">
    <location>
        <position position="73"/>
    </location>
    <ligand>
        <name>S-adenosyl-L-methionine</name>
        <dbReference type="ChEBI" id="CHEBI:59789"/>
    </ligand>
</feature>
<evidence type="ECO:0000256" key="5">
    <source>
        <dbReference type="HAMAP-Rule" id="MF_00658"/>
    </source>
</evidence>
<dbReference type="CDD" id="cd18081">
    <property type="entry name" value="RlmH-like"/>
    <property type="match status" value="1"/>
</dbReference>